<dbReference type="GO" id="GO:0008237">
    <property type="term" value="F:metallopeptidase activity"/>
    <property type="evidence" value="ECO:0007669"/>
    <property type="project" value="UniProtKB-KW"/>
</dbReference>
<evidence type="ECO:0000256" key="10">
    <source>
        <dbReference type="ARBA" id="ARBA00093448"/>
    </source>
</evidence>
<comment type="cofactor">
    <cofactor evidence="1">
        <name>Zn(2+)</name>
        <dbReference type="ChEBI" id="CHEBI:29105"/>
    </cofactor>
</comment>
<reference evidence="14 16" key="2">
    <citation type="submission" date="2018-06" db="EMBL/GenBank/DDBJ databases">
        <authorList>
            <consortium name="Pathogen Informatics"/>
            <person name="Doyle S."/>
        </authorList>
    </citation>
    <scope>NUCLEOTIDE SEQUENCE [LARGE SCALE GENOMIC DNA]</scope>
    <source>
        <strain evidence="14 16">NCTC5908</strain>
    </source>
</reference>
<evidence type="ECO:0000256" key="2">
    <source>
        <dbReference type="ARBA" id="ARBA00004776"/>
    </source>
</evidence>
<evidence type="ECO:0000313" key="13">
    <source>
        <dbReference type="EMBL" id="RMW89050.1"/>
    </source>
</evidence>
<evidence type="ECO:0000256" key="8">
    <source>
        <dbReference type="ARBA" id="ARBA00023049"/>
    </source>
</evidence>
<evidence type="ECO:0000313" key="14">
    <source>
        <dbReference type="EMBL" id="SSZ30676.1"/>
    </source>
</evidence>
<evidence type="ECO:0000256" key="3">
    <source>
        <dbReference type="ARBA" id="ARBA00022670"/>
    </source>
</evidence>
<dbReference type="RefSeq" id="WP_005702722.1">
    <property type="nucleotide sequence ID" value="NZ_CAUTUO010000007.1"/>
</dbReference>
<dbReference type="PANTHER" id="PTHR37425">
    <property type="match status" value="1"/>
</dbReference>
<evidence type="ECO:0000313" key="16">
    <source>
        <dbReference type="Proteomes" id="UP000253728"/>
    </source>
</evidence>
<keyword evidence="6" id="KW-0378">Hydrolase</keyword>
<dbReference type="GO" id="GO:0071555">
    <property type="term" value="P:cell wall organization"/>
    <property type="evidence" value="ECO:0007669"/>
    <property type="project" value="UniProtKB-KW"/>
</dbReference>
<comment type="pathway">
    <text evidence="2">Cell wall biogenesis; cell wall polysaccharide biosynthesis.</text>
</comment>
<comment type="similarity">
    <text evidence="10">Belongs to the peptidase M15 family.</text>
</comment>
<dbReference type="Pfam" id="PF05951">
    <property type="entry name" value="Peptidase_M15_2"/>
    <property type="match status" value="1"/>
</dbReference>
<keyword evidence="9" id="KW-0961">Cell wall biogenesis/degradation</keyword>
<dbReference type="SUPFAM" id="SSF55166">
    <property type="entry name" value="Hedgehog/DD-peptidase"/>
    <property type="match status" value="1"/>
</dbReference>
<dbReference type="KEGG" id="aaz:ADJ80_06730"/>
<keyword evidence="17" id="KW-1185">Reference proteome</keyword>
<keyword evidence="8" id="KW-0482">Metalloprotease</keyword>
<dbReference type="GeneID" id="49635009"/>
<evidence type="ECO:0000256" key="1">
    <source>
        <dbReference type="ARBA" id="ARBA00001947"/>
    </source>
</evidence>
<dbReference type="EMBL" id="MAQE01000015">
    <property type="protein sequence ID" value="OBY50868.1"/>
    <property type="molecule type" value="Genomic_DNA"/>
</dbReference>
<dbReference type="Proteomes" id="UP000092746">
    <property type="component" value="Unassembled WGS sequence"/>
</dbReference>
<dbReference type="Gene3D" id="3.30.1380.10">
    <property type="match status" value="1"/>
</dbReference>
<dbReference type="OMA" id="KSYHMKG"/>
<evidence type="ECO:0000256" key="6">
    <source>
        <dbReference type="ARBA" id="ARBA00022801"/>
    </source>
</evidence>
<dbReference type="Proteomes" id="UP000274211">
    <property type="component" value="Unassembled WGS sequence"/>
</dbReference>
<reference evidence="13 17" key="3">
    <citation type="journal article" date="2019" name="J. Oral Microbiol.">
        <title>Role of OmpA1 and OmpA2 in Aggregatibacter actinomycetemcomitans and Aggregatibacter aphrophilus serum resistance.</title>
        <authorList>
            <person name="Lindholm M."/>
            <person name="Min Aung K."/>
            <person name="Nyunt Wai S."/>
            <person name="Oscarsson J."/>
        </authorList>
    </citation>
    <scope>NUCLEOTIDE SEQUENCE [LARGE SCALE GENOMIC DNA]</scope>
    <source>
        <strain evidence="13 17">HK83</strain>
    </source>
</reference>
<dbReference type="GO" id="GO:0006508">
    <property type="term" value="P:proteolysis"/>
    <property type="evidence" value="ECO:0007669"/>
    <property type="project" value="UniProtKB-KW"/>
</dbReference>
<organism evidence="14 16">
    <name type="scientific">Aggregatibacter aphrophilus</name>
    <name type="common">Haemophilus aphrophilus</name>
    <dbReference type="NCBI Taxonomy" id="732"/>
    <lineage>
        <taxon>Bacteria</taxon>
        <taxon>Pseudomonadati</taxon>
        <taxon>Pseudomonadota</taxon>
        <taxon>Gammaproteobacteria</taxon>
        <taxon>Pasteurellales</taxon>
        <taxon>Pasteurellaceae</taxon>
        <taxon>Aggregatibacter</taxon>
    </lineage>
</organism>
<protein>
    <recommendedName>
        <fullName evidence="11">Murein endopeptidase K</fullName>
    </recommendedName>
</protein>
<keyword evidence="5" id="KW-0732">Signal</keyword>
<dbReference type="EMBL" id="UFSP01000004">
    <property type="protein sequence ID" value="SSZ30676.1"/>
    <property type="molecule type" value="Genomic_DNA"/>
</dbReference>
<dbReference type="AlphaFoldDB" id="A0A0K1N3S8"/>
<dbReference type="GO" id="GO:0046872">
    <property type="term" value="F:metal ion binding"/>
    <property type="evidence" value="ECO:0007669"/>
    <property type="project" value="UniProtKB-KW"/>
</dbReference>
<dbReference type="eggNOG" id="COG3108">
    <property type="taxonomic scope" value="Bacteria"/>
</dbReference>
<evidence type="ECO:0000313" key="15">
    <source>
        <dbReference type="Proteomes" id="UP000092746"/>
    </source>
</evidence>
<gene>
    <name evidence="12" type="ORF">BBB52_08265</name>
    <name evidence="13" type="ORF">DOL88_03745</name>
    <name evidence="14" type="ORF">NCTC5908_02510</name>
</gene>
<evidence type="ECO:0000256" key="4">
    <source>
        <dbReference type="ARBA" id="ARBA00022723"/>
    </source>
</evidence>
<dbReference type="STRING" id="732.ADJ80_06730"/>
<sequence>MSNINHGRRKWLSLGGIVLGAALLPDTVLAAVSTPRPRMLSFRNINTGEKLSAEFAFGRGFSVNTLRLLDHFLRDKRTNQVHKMDPQLFTKFYRVQQQLGLRNTEIQIICGYRSAASNAAMHRRSRGVASNSYHIRGQAIDFRIDGVPLAKLRNTVESLQDGGVGYYPRSNFVHMDTGPVRTWNGS</sequence>
<evidence type="ECO:0000256" key="11">
    <source>
        <dbReference type="ARBA" id="ARBA00093666"/>
    </source>
</evidence>
<reference evidence="12 15" key="1">
    <citation type="submission" date="2016-06" db="EMBL/GenBank/DDBJ databases">
        <title>Simultaneous identification of Haemophilus influenzae and Haemophilus haemolyticus using TaqMan real-time PCR.</title>
        <authorList>
            <person name="Price E.P."/>
            <person name="Sarovich D.S."/>
            <person name="Harris T."/>
            <person name="Spargo J.C."/>
            <person name="Nosworthy E."/>
            <person name="Beissbarth J."/>
            <person name="Smith-Vaughan H."/>
        </authorList>
    </citation>
    <scope>NUCLEOTIDE SEQUENCE [LARGE SCALE GENOMIC DNA]</scope>
    <source>
        <strain evidence="12 15">ATCC 7901</strain>
    </source>
</reference>
<evidence type="ECO:0000256" key="9">
    <source>
        <dbReference type="ARBA" id="ARBA00023316"/>
    </source>
</evidence>
<evidence type="ECO:0000256" key="5">
    <source>
        <dbReference type="ARBA" id="ARBA00022729"/>
    </source>
</evidence>
<dbReference type="PANTHER" id="PTHR37425:SF1">
    <property type="entry name" value="OUTER MEMBRANE PROTEIN"/>
    <property type="match status" value="1"/>
</dbReference>
<proteinExistence type="inferred from homology"/>
<evidence type="ECO:0000256" key="7">
    <source>
        <dbReference type="ARBA" id="ARBA00022833"/>
    </source>
</evidence>
<dbReference type="InterPro" id="IPR010275">
    <property type="entry name" value="MepK"/>
</dbReference>
<evidence type="ECO:0000313" key="17">
    <source>
        <dbReference type="Proteomes" id="UP000274211"/>
    </source>
</evidence>
<dbReference type="EMBL" id="QMGS01000041">
    <property type="protein sequence ID" value="RMW89050.1"/>
    <property type="molecule type" value="Genomic_DNA"/>
</dbReference>
<keyword evidence="4" id="KW-0479">Metal-binding</keyword>
<keyword evidence="7" id="KW-0862">Zinc</keyword>
<name>A0A0K1N3S8_AGGAP</name>
<dbReference type="InterPro" id="IPR009045">
    <property type="entry name" value="Zn_M74/Hedgehog-like"/>
</dbReference>
<keyword evidence="3" id="KW-0645">Protease</keyword>
<accession>A0A0K1N3S8</accession>
<dbReference type="Proteomes" id="UP000253728">
    <property type="component" value="Unassembled WGS sequence"/>
</dbReference>
<evidence type="ECO:0000313" key="12">
    <source>
        <dbReference type="EMBL" id="OBY50868.1"/>
    </source>
</evidence>